<dbReference type="InterPro" id="IPR035906">
    <property type="entry name" value="MetI-like_sf"/>
</dbReference>
<dbReference type="GO" id="GO:0005886">
    <property type="term" value="C:plasma membrane"/>
    <property type="evidence" value="ECO:0007669"/>
    <property type="project" value="UniProtKB-SubCell"/>
</dbReference>
<evidence type="ECO:0000256" key="6">
    <source>
        <dbReference type="ARBA" id="ARBA00023136"/>
    </source>
</evidence>
<dbReference type="EMBL" id="LDJR01000061">
    <property type="protein sequence ID" value="OAK67207.1"/>
    <property type="molecule type" value="Genomic_DNA"/>
</dbReference>
<dbReference type="GO" id="GO:0055085">
    <property type="term" value="P:transmembrane transport"/>
    <property type="evidence" value="ECO:0007669"/>
    <property type="project" value="InterPro"/>
</dbReference>
<comment type="subcellular location">
    <subcellularLocation>
        <location evidence="1 7">Cell membrane</location>
        <topology evidence="1 7">Multi-pass membrane protein</topology>
    </subcellularLocation>
</comment>
<dbReference type="SUPFAM" id="SSF161098">
    <property type="entry name" value="MetI-like"/>
    <property type="match status" value="1"/>
</dbReference>
<dbReference type="OrthoDB" id="9771544at2"/>
<comment type="caution">
    <text evidence="9">The sequence shown here is derived from an EMBL/GenBank/DDBJ whole genome shotgun (WGS) entry which is preliminary data.</text>
</comment>
<sequence>MKKERRTKSRFWVYVLAYAIAIIMLLPMLWMLISAFKAPGSTVTVISKLLMPPYTLDSFIEVLKPDGTAMMWRWTLNSVIVGGVQTVVTVLFSSWAAYAVSRIEFKGKKLLIAFILAGLMVPMESIVVPLFNMIVDLDWVNSYKALILPGMMLPLAFLILKQFIDQLPKELLEAAEIDGAGPFLTWWKIIFPLSSSSMAAVSIFVFVQSWNNLLWPLLVAQETKMMTLPVGIPTFQSNFATDLAVPMASNVAASIPALIVFLLFQRHIIKGISMTGIK</sequence>
<dbReference type="PANTHER" id="PTHR43744:SF12">
    <property type="entry name" value="ABC TRANSPORTER PERMEASE PROTEIN MG189-RELATED"/>
    <property type="match status" value="1"/>
</dbReference>
<evidence type="ECO:0000259" key="8">
    <source>
        <dbReference type="PROSITE" id="PS50928"/>
    </source>
</evidence>
<comment type="similarity">
    <text evidence="7">Belongs to the binding-protein-dependent transport system permease family.</text>
</comment>
<evidence type="ECO:0000313" key="10">
    <source>
        <dbReference type="Proteomes" id="UP000077881"/>
    </source>
</evidence>
<dbReference type="RefSeq" id="WP_064468954.1">
    <property type="nucleotide sequence ID" value="NZ_JAGGKH010000012.1"/>
</dbReference>
<dbReference type="PROSITE" id="PS50928">
    <property type="entry name" value="ABC_TM1"/>
    <property type="match status" value="1"/>
</dbReference>
<accession>A0A177ZGV4</accession>
<feature type="transmembrane region" description="Helical" evidence="7">
    <location>
        <begin position="143"/>
        <end position="164"/>
    </location>
</feature>
<proteinExistence type="inferred from homology"/>
<evidence type="ECO:0000256" key="1">
    <source>
        <dbReference type="ARBA" id="ARBA00004651"/>
    </source>
</evidence>
<protein>
    <recommendedName>
        <fullName evidence="8">ABC transmembrane type-1 domain-containing protein</fullName>
    </recommendedName>
</protein>
<keyword evidence="5 7" id="KW-1133">Transmembrane helix</keyword>
<dbReference type="PATRIC" id="fig|217031.6.peg.4767"/>
<feature type="transmembrane region" description="Helical" evidence="7">
    <location>
        <begin position="185"/>
        <end position="207"/>
    </location>
</feature>
<dbReference type="PANTHER" id="PTHR43744">
    <property type="entry name" value="ABC TRANSPORTER PERMEASE PROTEIN MG189-RELATED-RELATED"/>
    <property type="match status" value="1"/>
</dbReference>
<keyword evidence="2 7" id="KW-0813">Transport</keyword>
<dbReference type="CDD" id="cd06261">
    <property type="entry name" value="TM_PBP2"/>
    <property type="match status" value="1"/>
</dbReference>
<keyword evidence="6 7" id="KW-0472">Membrane</keyword>
<evidence type="ECO:0000256" key="2">
    <source>
        <dbReference type="ARBA" id="ARBA00022448"/>
    </source>
</evidence>
<feature type="domain" description="ABC transmembrane type-1" evidence="8">
    <location>
        <begin position="75"/>
        <end position="264"/>
    </location>
</feature>
<feature type="transmembrane region" description="Helical" evidence="7">
    <location>
        <begin position="110"/>
        <end position="131"/>
    </location>
</feature>
<dbReference type="AlphaFoldDB" id="A0A177ZGV4"/>
<feature type="transmembrane region" description="Helical" evidence="7">
    <location>
        <begin position="243"/>
        <end position="264"/>
    </location>
</feature>
<name>A0A177ZGV4_9BACI</name>
<evidence type="ECO:0000256" key="7">
    <source>
        <dbReference type="RuleBase" id="RU363032"/>
    </source>
</evidence>
<keyword evidence="3" id="KW-1003">Cell membrane</keyword>
<organism evidence="9 10">
    <name type="scientific">Lederbergia galactosidilytica</name>
    <dbReference type="NCBI Taxonomy" id="217031"/>
    <lineage>
        <taxon>Bacteria</taxon>
        <taxon>Bacillati</taxon>
        <taxon>Bacillota</taxon>
        <taxon>Bacilli</taxon>
        <taxon>Bacillales</taxon>
        <taxon>Bacillaceae</taxon>
        <taxon>Lederbergia</taxon>
    </lineage>
</organism>
<evidence type="ECO:0000256" key="4">
    <source>
        <dbReference type="ARBA" id="ARBA00022692"/>
    </source>
</evidence>
<reference evidence="9 10" key="1">
    <citation type="submission" date="2015-05" db="EMBL/GenBank/DDBJ databases">
        <title>Comparison of genome.</title>
        <authorList>
            <person name="Zheng Z."/>
            <person name="Sun M."/>
        </authorList>
    </citation>
    <scope>NUCLEOTIDE SEQUENCE [LARGE SCALE GENOMIC DNA]</scope>
    <source>
        <strain evidence="9 10">G25-74</strain>
    </source>
</reference>
<feature type="transmembrane region" description="Helical" evidence="7">
    <location>
        <begin position="12"/>
        <end position="33"/>
    </location>
</feature>
<dbReference type="InterPro" id="IPR000515">
    <property type="entry name" value="MetI-like"/>
</dbReference>
<gene>
    <name evidence="9" type="ORF">ABB05_21930</name>
</gene>
<evidence type="ECO:0000256" key="3">
    <source>
        <dbReference type="ARBA" id="ARBA00022475"/>
    </source>
</evidence>
<dbReference type="Gene3D" id="1.10.3720.10">
    <property type="entry name" value="MetI-like"/>
    <property type="match status" value="1"/>
</dbReference>
<dbReference type="STRING" id="217031.ABB05_21930"/>
<evidence type="ECO:0000256" key="5">
    <source>
        <dbReference type="ARBA" id="ARBA00022989"/>
    </source>
</evidence>
<evidence type="ECO:0000313" key="9">
    <source>
        <dbReference type="EMBL" id="OAK67207.1"/>
    </source>
</evidence>
<dbReference type="Proteomes" id="UP000077881">
    <property type="component" value="Unassembled WGS sequence"/>
</dbReference>
<keyword evidence="10" id="KW-1185">Reference proteome</keyword>
<keyword evidence="4 7" id="KW-0812">Transmembrane</keyword>
<feature type="transmembrane region" description="Helical" evidence="7">
    <location>
        <begin position="74"/>
        <end position="98"/>
    </location>
</feature>
<dbReference type="Pfam" id="PF00528">
    <property type="entry name" value="BPD_transp_1"/>
    <property type="match status" value="1"/>
</dbReference>